<dbReference type="PANTHER" id="PTHR47385:SF13">
    <property type="entry name" value="CALPONIN"/>
    <property type="match status" value="1"/>
</dbReference>
<keyword evidence="4" id="KW-0009">Actin-binding</keyword>
<dbReference type="InterPro" id="IPR001997">
    <property type="entry name" value="Calponin/LIMCH1"/>
</dbReference>
<dbReference type="GO" id="GO:0005516">
    <property type="term" value="F:calmodulin binding"/>
    <property type="evidence" value="ECO:0007669"/>
    <property type="project" value="UniProtKB-KW"/>
</dbReference>
<evidence type="ECO:0000259" key="7">
    <source>
        <dbReference type="PROSITE" id="PS50021"/>
    </source>
</evidence>
<comment type="function">
    <text evidence="5">Thin filament-associated protein that is implicated in the regulation and modulation of smooth muscle contraction. It is capable of binding to actin, calmodulin and tropomyosin. The interaction of calponin with actin inhibits the actomyosin Mg-ATPase activity.</text>
</comment>
<keyword evidence="2" id="KW-0677">Repeat</keyword>
<dbReference type="PRINTS" id="PR00888">
    <property type="entry name" value="SM22CALPONIN"/>
</dbReference>
<evidence type="ECO:0000313" key="9">
    <source>
        <dbReference type="Proteomes" id="UP001151699"/>
    </source>
</evidence>
<evidence type="ECO:0000256" key="6">
    <source>
        <dbReference type="SAM" id="Phobius"/>
    </source>
</evidence>
<feature type="domain" description="Calponin-homology (CH)" evidence="7">
    <location>
        <begin position="49"/>
        <end position="153"/>
    </location>
</feature>
<organism evidence="8 9">
    <name type="scientific">Pseudolycoriella hygida</name>
    <dbReference type="NCBI Taxonomy" id="35572"/>
    <lineage>
        <taxon>Eukaryota</taxon>
        <taxon>Metazoa</taxon>
        <taxon>Ecdysozoa</taxon>
        <taxon>Arthropoda</taxon>
        <taxon>Hexapoda</taxon>
        <taxon>Insecta</taxon>
        <taxon>Pterygota</taxon>
        <taxon>Neoptera</taxon>
        <taxon>Endopterygota</taxon>
        <taxon>Diptera</taxon>
        <taxon>Nematocera</taxon>
        <taxon>Sciaroidea</taxon>
        <taxon>Sciaridae</taxon>
        <taxon>Pseudolycoriella</taxon>
    </lineage>
</organism>
<dbReference type="InterPro" id="IPR003096">
    <property type="entry name" value="SM22_calponin"/>
</dbReference>
<dbReference type="GO" id="GO:0031032">
    <property type="term" value="P:actomyosin structure organization"/>
    <property type="evidence" value="ECO:0007669"/>
    <property type="project" value="InterPro"/>
</dbReference>
<dbReference type="EMBL" id="WJQU01000003">
    <property type="protein sequence ID" value="KAJ6638255.1"/>
    <property type="molecule type" value="Genomic_DNA"/>
</dbReference>
<evidence type="ECO:0000256" key="2">
    <source>
        <dbReference type="ARBA" id="ARBA00022737"/>
    </source>
</evidence>
<dbReference type="InterPro" id="IPR036872">
    <property type="entry name" value="CH_dom_sf"/>
</dbReference>
<evidence type="ECO:0000256" key="5">
    <source>
        <dbReference type="ARBA" id="ARBA00025109"/>
    </source>
</evidence>
<name>A0A9Q0MW60_9DIPT</name>
<dbReference type="OrthoDB" id="21595at2759"/>
<dbReference type="InterPro" id="IPR050606">
    <property type="entry name" value="Calponin-like"/>
</dbReference>
<accession>A0A9Q0MW60</accession>
<dbReference type="InterPro" id="IPR000557">
    <property type="entry name" value="Calponin_repeat"/>
</dbReference>
<keyword evidence="6" id="KW-1133">Transmembrane helix</keyword>
<dbReference type="SMART" id="SM00033">
    <property type="entry name" value="CH"/>
    <property type="match status" value="1"/>
</dbReference>
<comment type="caution">
    <text evidence="8">The sequence shown here is derived from an EMBL/GenBank/DDBJ whole genome shotgun (WGS) entry which is preliminary data.</text>
</comment>
<gene>
    <name evidence="8" type="primary">Mp20_1</name>
    <name evidence="8" type="ORF">Bhyg_10988</name>
</gene>
<keyword evidence="9" id="KW-1185">Reference proteome</keyword>
<protein>
    <submittedName>
        <fullName evidence="8">Muscle-specific protein 20</fullName>
    </submittedName>
</protein>
<dbReference type="PRINTS" id="PR00889">
    <property type="entry name" value="CALPONIN"/>
</dbReference>
<dbReference type="PANTHER" id="PTHR47385">
    <property type="entry name" value="CALPONIN"/>
    <property type="match status" value="1"/>
</dbReference>
<feature type="transmembrane region" description="Helical" evidence="6">
    <location>
        <begin position="12"/>
        <end position="38"/>
    </location>
</feature>
<dbReference type="GO" id="GO:0015629">
    <property type="term" value="C:actin cytoskeleton"/>
    <property type="evidence" value="ECO:0007669"/>
    <property type="project" value="TreeGrafter"/>
</dbReference>
<dbReference type="Pfam" id="PF00402">
    <property type="entry name" value="Calponin"/>
    <property type="match status" value="1"/>
</dbReference>
<dbReference type="GO" id="GO:0007015">
    <property type="term" value="P:actin filament organization"/>
    <property type="evidence" value="ECO:0007669"/>
    <property type="project" value="TreeGrafter"/>
</dbReference>
<dbReference type="GO" id="GO:0051015">
    <property type="term" value="F:actin filament binding"/>
    <property type="evidence" value="ECO:0007669"/>
    <property type="project" value="TreeGrafter"/>
</dbReference>
<keyword evidence="6" id="KW-0812">Transmembrane</keyword>
<keyword evidence="3" id="KW-0112">Calmodulin-binding</keyword>
<dbReference type="AlphaFoldDB" id="A0A9Q0MW60"/>
<comment type="similarity">
    <text evidence="1">Belongs to the calponin family.</text>
</comment>
<sequence>MSVFQSHHARTSIVAIVQMFFLISFSGVGCVALIFLMIDVFKVAGKRQPEEEAEARNWIETVIGERFPPVAFEDALRDGIILCKLMNKLAPGIITKVNVSGGDYKMMDNISQFQKACVKYGVADVDLFQTTDLWDMKNIALVTQTIFAVGRATYKHPEWKGPYLGPRPAEENRREFSDAQLKASETIIGLQAGTNRGATQSGQSEIDFINRYIIVGSFPTTKELILCKLNLKNL</sequence>
<dbReference type="PROSITE" id="PS50021">
    <property type="entry name" value="CH"/>
    <property type="match status" value="1"/>
</dbReference>
<reference evidence="8" key="1">
    <citation type="submission" date="2022-07" db="EMBL/GenBank/DDBJ databases">
        <authorList>
            <person name="Trinca V."/>
            <person name="Uliana J.V.C."/>
            <person name="Torres T.T."/>
            <person name="Ward R.J."/>
            <person name="Monesi N."/>
        </authorList>
    </citation>
    <scope>NUCLEOTIDE SEQUENCE</scope>
    <source>
        <strain evidence="8">HSMRA1968</strain>
        <tissue evidence="8">Whole embryos</tissue>
    </source>
</reference>
<dbReference type="SUPFAM" id="SSF47576">
    <property type="entry name" value="Calponin-homology domain, CH-domain"/>
    <property type="match status" value="1"/>
</dbReference>
<evidence type="ECO:0000256" key="3">
    <source>
        <dbReference type="ARBA" id="ARBA00022860"/>
    </source>
</evidence>
<dbReference type="InterPro" id="IPR001715">
    <property type="entry name" value="CH_dom"/>
</dbReference>
<proteinExistence type="inferred from homology"/>
<keyword evidence="6" id="KW-0472">Membrane</keyword>
<evidence type="ECO:0000256" key="4">
    <source>
        <dbReference type="ARBA" id="ARBA00023203"/>
    </source>
</evidence>
<dbReference type="Pfam" id="PF00307">
    <property type="entry name" value="CH"/>
    <property type="match status" value="1"/>
</dbReference>
<dbReference type="Proteomes" id="UP001151699">
    <property type="component" value="Chromosome X"/>
</dbReference>
<evidence type="ECO:0000313" key="8">
    <source>
        <dbReference type="EMBL" id="KAJ6638255.1"/>
    </source>
</evidence>
<evidence type="ECO:0000256" key="1">
    <source>
        <dbReference type="ARBA" id="ARBA00009631"/>
    </source>
</evidence>
<dbReference type="Gene3D" id="1.10.418.10">
    <property type="entry name" value="Calponin-like domain"/>
    <property type="match status" value="1"/>
</dbReference>